<accession>A0ABS2VU60</accession>
<evidence type="ECO:0000313" key="3">
    <source>
        <dbReference type="Proteomes" id="UP000788262"/>
    </source>
</evidence>
<feature type="compositionally biased region" description="Basic and acidic residues" evidence="1">
    <location>
        <begin position="1"/>
        <end position="16"/>
    </location>
</feature>
<dbReference type="Proteomes" id="UP000788262">
    <property type="component" value="Unassembled WGS sequence"/>
</dbReference>
<comment type="caution">
    <text evidence="2">The sequence shown here is derived from an EMBL/GenBank/DDBJ whole genome shotgun (WGS) entry which is preliminary data.</text>
</comment>
<feature type="region of interest" description="Disordered" evidence="1">
    <location>
        <begin position="1"/>
        <end position="35"/>
    </location>
</feature>
<sequence>MEAKSRLGREDREAKPDAGTATAGGSAAAPLDVHVPAAGPGAPRAWIGGVPVVAGHGEEIQRAVLGQLHRIALAAGRSVHVTIHDERVGCVVPLRVDVDGSSHLTGEPLTAPHGTPAEGARAADGSEGARAANGAGSVRATDVAPAPAAGVLPFPASAPVSLPPSVPALVREPEADAGFASAPVTGADAGSGAASGFASAVGTVPAAVETAAGTAPPRGFDAVAEAVLAEEPAVGAGAPPALVAAVAQINEAVRSGRIPEAALLADRAVAEAARALGAEHVEVLRLRALTAYIAYLGGDPVRAFHLSLDLARIHHRARDAEAAYGNVQSAATAWRAVRDPAQGLDLGRDLLELWVELSAVAGPAADDIEQLGFARARMTRLAGRAAAGGR</sequence>
<organism evidence="2 3">
    <name type="scientific">Streptomyces actuosus</name>
    <dbReference type="NCBI Taxonomy" id="1885"/>
    <lineage>
        <taxon>Bacteria</taxon>
        <taxon>Bacillati</taxon>
        <taxon>Actinomycetota</taxon>
        <taxon>Actinomycetes</taxon>
        <taxon>Kitasatosporales</taxon>
        <taxon>Streptomycetaceae</taxon>
        <taxon>Streptomyces</taxon>
    </lineage>
</organism>
<evidence type="ECO:0000313" key="2">
    <source>
        <dbReference type="EMBL" id="MBN0046668.1"/>
    </source>
</evidence>
<dbReference type="RefSeq" id="WP_205384809.1">
    <property type="nucleotide sequence ID" value="NZ_JAFFZS010000017.1"/>
</dbReference>
<name>A0ABS2VU60_STRAS</name>
<proteinExistence type="predicted"/>
<feature type="region of interest" description="Disordered" evidence="1">
    <location>
        <begin position="104"/>
        <end position="136"/>
    </location>
</feature>
<evidence type="ECO:0000256" key="1">
    <source>
        <dbReference type="SAM" id="MobiDB-lite"/>
    </source>
</evidence>
<dbReference type="EMBL" id="JAFFZS010000017">
    <property type="protein sequence ID" value="MBN0046668.1"/>
    <property type="molecule type" value="Genomic_DNA"/>
</dbReference>
<keyword evidence="3" id="KW-1185">Reference proteome</keyword>
<reference evidence="2 3" key="1">
    <citation type="submission" date="2021-02" db="EMBL/GenBank/DDBJ databases">
        <title>Whole genome sequencing of Streptomyces actuosus VRA1.</title>
        <authorList>
            <person name="Sen G."/>
            <person name="Sen A."/>
        </authorList>
    </citation>
    <scope>NUCLEOTIDE SEQUENCE [LARGE SCALE GENOMIC DNA]</scope>
    <source>
        <strain evidence="2 3">VRA1</strain>
    </source>
</reference>
<feature type="compositionally biased region" description="Low complexity" evidence="1">
    <location>
        <begin position="18"/>
        <end position="29"/>
    </location>
</feature>
<gene>
    <name evidence="2" type="ORF">JS756_21670</name>
</gene>
<protein>
    <submittedName>
        <fullName evidence="2">Tetratricopeptide repeat protein</fullName>
    </submittedName>
</protein>